<dbReference type="Pfam" id="PF09339">
    <property type="entry name" value="HTH_IclR"/>
    <property type="match status" value="1"/>
</dbReference>
<dbReference type="SUPFAM" id="SSF46785">
    <property type="entry name" value="Winged helix' DNA-binding domain"/>
    <property type="match status" value="1"/>
</dbReference>
<dbReference type="EMBL" id="VCBC01000008">
    <property type="protein sequence ID" value="TLU65181.1"/>
    <property type="molecule type" value="Genomic_DNA"/>
</dbReference>
<reference evidence="6 7" key="1">
    <citation type="submission" date="2019-05" db="EMBL/GenBank/DDBJ databases">
        <title>Genome sequences of Thalassotalea litorea 1K03283.</title>
        <authorList>
            <person name="Zhang D."/>
        </authorList>
    </citation>
    <scope>NUCLEOTIDE SEQUENCE [LARGE SCALE GENOMIC DNA]</scope>
    <source>
        <strain evidence="6 7">MCCC 1K03283</strain>
    </source>
</reference>
<dbReference type="Proteomes" id="UP000307790">
    <property type="component" value="Unassembled WGS sequence"/>
</dbReference>
<keyword evidence="1" id="KW-0805">Transcription regulation</keyword>
<dbReference type="Gene3D" id="1.10.10.10">
    <property type="entry name" value="Winged helix-like DNA-binding domain superfamily/Winged helix DNA-binding domain"/>
    <property type="match status" value="1"/>
</dbReference>
<organism evidence="6 7">
    <name type="scientific">Thalassotalea litorea</name>
    <dbReference type="NCBI Taxonomy" id="2020715"/>
    <lineage>
        <taxon>Bacteria</taxon>
        <taxon>Pseudomonadati</taxon>
        <taxon>Pseudomonadota</taxon>
        <taxon>Gammaproteobacteria</taxon>
        <taxon>Alteromonadales</taxon>
        <taxon>Colwelliaceae</taxon>
        <taxon>Thalassotalea</taxon>
    </lineage>
</organism>
<dbReference type="PANTHER" id="PTHR30136:SF7">
    <property type="entry name" value="HTH-TYPE TRANSCRIPTIONAL REGULATOR KDGR-RELATED"/>
    <property type="match status" value="1"/>
</dbReference>
<name>A0A5R9IPJ4_9GAMM</name>
<dbReference type="InterPro" id="IPR050707">
    <property type="entry name" value="HTH_MetabolicPath_Reg"/>
</dbReference>
<dbReference type="InterPro" id="IPR005471">
    <property type="entry name" value="Tscrpt_reg_IclR_N"/>
</dbReference>
<accession>A0A5R9IPJ4</accession>
<evidence type="ECO:0000256" key="1">
    <source>
        <dbReference type="ARBA" id="ARBA00023015"/>
    </source>
</evidence>
<dbReference type="PANTHER" id="PTHR30136">
    <property type="entry name" value="HELIX-TURN-HELIX TRANSCRIPTIONAL REGULATOR, ICLR FAMILY"/>
    <property type="match status" value="1"/>
</dbReference>
<dbReference type="Pfam" id="PF01614">
    <property type="entry name" value="IclR_C"/>
    <property type="match status" value="1"/>
</dbReference>
<dbReference type="InterPro" id="IPR036388">
    <property type="entry name" value="WH-like_DNA-bd_sf"/>
</dbReference>
<comment type="caution">
    <text evidence="6">The sequence shown here is derived from an EMBL/GenBank/DDBJ whole genome shotgun (WGS) entry which is preliminary data.</text>
</comment>
<dbReference type="Gene3D" id="3.30.450.40">
    <property type="match status" value="1"/>
</dbReference>
<dbReference type="GO" id="GO:0045892">
    <property type="term" value="P:negative regulation of DNA-templated transcription"/>
    <property type="evidence" value="ECO:0007669"/>
    <property type="project" value="TreeGrafter"/>
</dbReference>
<dbReference type="SMART" id="SM00346">
    <property type="entry name" value="HTH_ICLR"/>
    <property type="match status" value="1"/>
</dbReference>
<keyword evidence="3" id="KW-0804">Transcription</keyword>
<dbReference type="PROSITE" id="PS51077">
    <property type="entry name" value="HTH_ICLR"/>
    <property type="match status" value="1"/>
</dbReference>
<sequence>MKELLVKPVRYAVPALDKALDVLEFLASQTRPLTQAEIAQGLGRSANEIYRILVNLEGRGYLIREEASAGYRISLKLYNLSHGIEPIALIRQVALPHMEDLAVKLGVSCYLSILYQSQTMVLIHANSPSPVSLNVREGSLFSTLNSVPGNVLLAHSNEDVKAMILAREASYETYTDKQKNSLNKRWQTIAETGIYSASSELADGVYEYSAIVGAVADKVIAALTIPSLSTTLIKNLDKDSVEAQVKQTAGKIAAQLSKA</sequence>
<evidence type="ECO:0000259" key="5">
    <source>
        <dbReference type="PROSITE" id="PS51078"/>
    </source>
</evidence>
<dbReference type="InterPro" id="IPR014757">
    <property type="entry name" value="Tscrpt_reg_IclR_C"/>
</dbReference>
<feature type="domain" description="HTH iclR-type" evidence="4">
    <location>
        <begin position="13"/>
        <end position="75"/>
    </location>
</feature>
<feature type="domain" description="IclR-ED" evidence="5">
    <location>
        <begin position="76"/>
        <end position="258"/>
    </location>
</feature>
<evidence type="ECO:0000256" key="2">
    <source>
        <dbReference type="ARBA" id="ARBA00023125"/>
    </source>
</evidence>
<dbReference type="GO" id="GO:0003700">
    <property type="term" value="F:DNA-binding transcription factor activity"/>
    <property type="evidence" value="ECO:0007669"/>
    <property type="project" value="TreeGrafter"/>
</dbReference>
<evidence type="ECO:0000256" key="3">
    <source>
        <dbReference type="ARBA" id="ARBA00023163"/>
    </source>
</evidence>
<evidence type="ECO:0000313" key="7">
    <source>
        <dbReference type="Proteomes" id="UP000307790"/>
    </source>
</evidence>
<keyword evidence="7" id="KW-1185">Reference proteome</keyword>
<dbReference type="SUPFAM" id="SSF55781">
    <property type="entry name" value="GAF domain-like"/>
    <property type="match status" value="1"/>
</dbReference>
<evidence type="ECO:0000259" key="4">
    <source>
        <dbReference type="PROSITE" id="PS51077"/>
    </source>
</evidence>
<dbReference type="GO" id="GO:0003677">
    <property type="term" value="F:DNA binding"/>
    <property type="evidence" value="ECO:0007669"/>
    <property type="project" value="UniProtKB-KW"/>
</dbReference>
<dbReference type="InterPro" id="IPR036390">
    <property type="entry name" value="WH_DNA-bd_sf"/>
</dbReference>
<protein>
    <submittedName>
        <fullName evidence="6">HTH domain-containing protein</fullName>
    </submittedName>
</protein>
<evidence type="ECO:0000313" key="6">
    <source>
        <dbReference type="EMBL" id="TLU65181.1"/>
    </source>
</evidence>
<dbReference type="PROSITE" id="PS51078">
    <property type="entry name" value="ICLR_ED"/>
    <property type="match status" value="1"/>
</dbReference>
<proteinExistence type="predicted"/>
<gene>
    <name evidence="6" type="ORF">FE810_09690</name>
</gene>
<dbReference type="RefSeq" id="WP_138319851.1">
    <property type="nucleotide sequence ID" value="NZ_VCBC01000008.1"/>
</dbReference>
<keyword evidence="2" id="KW-0238">DNA-binding</keyword>
<dbReference type="AlphaFoldDB" id="A0A5R9IPJ4"/>
<dbReference type="OrthoDB" id="9807558at2"/>
<dbReference type="InterPro" id="IPR029016">
    <property type="entry name" value="GAF-like_dom_sf"/>
</dbReference>